<proteinExistence type="predicted"/>
<dbReference type="InterPro" id="IPR015943">
    <property type="entry name" value="WD40/YVTN_repeat-like_dom_sf"/>
</dbReference>
<name>A0A2B4R9I0_STYPI</name>
<feature type="compositionally biased region" description="Basic and acidic residues" evidence="4">
    <location>
        <begin position="172"/>
        <end position="186"/>
    </location>
</feature>
<dbReference type="PROSITE" id="PS00678">
    <property type="entry name" value="WD_REPEATS_1"/>
    <property type="match status" value="1"/>
</dbReference>
<protein>
    <submittedName>
        <fullName evidence="5">WD repeat-containing protein 25</fullName>
    </submittedName>
</protein>
<evidence type="ECO:0000256" key="1">
    <source>
        <dbReference type="ARBA" id="ARBA00022574"/>
    </source>
</evidence>
<sequence>MESILAYDSDSSSEGSDESPNKKQKVTESDDIKVCEGNNRKTEKLESSIKPAVQVRLLSSNLSESKQIANTSYLSEITQNDFSDRLIDDKHETHSRDFFRTSADKNAKSPALFNSANQKTMSSSNMTGPNVKPYVSKRQRERLAQEKSLSIMANQPSQETDLTLTNGSFKGADYHPDKNEFSNRKDTDQVYRPSKKLHLNLKGHTKGVNCVRWNVTESYHHLLLSASMDHTVCVWDTREGGACMQSLANHTEAVKDAKWSHCGSQVLSCGYDKSARLFDVETGQVIKVFPHKNYVTCVQFHPSHPALFLAGTFKSSILCWDKRTGSEAFTCTCLKVHPHESHFVAQSNGDYIALFSTRKPYKLNKFKRYEGHKVMKFNI</sequence>
<comment type="caution">
    <text evidence="5">The sequence shown here is derived from an EMBL/GenBank/DDBJ whole genome shotgun (WGS) entry which is preliminary data.</text>
</comment>
<feature type="compositionally biased region" description="Basic and acidic residues" evidence="4">
    <location>
        <begin position="19"/>
        <end position="44"/>
    </location>
</feature>
<feature type="repeat" description="WD" evidence="3">
    <location>
        <begin position="247"/>
        <end position="288"/>
    </location>
</feature>
<dbReference type="OrthoDB" id="256303at2759"/>
<dbReference type="Proteomes" id="UP000225706">
    <property type="component" value="Unassembled WGS sequence"/>
</dbReference>
<gene>
    <name evidence="5" type="primary">Wdr25</name>
    <name evidence="5" type="ORF">AWC38_SpisGene22910</name>
</gene>
<dbReference type="PROSITE" id="PS50294">
    <property type="entry name" value="WD_REPEATS_REGION"/>
    <property type="match status" value="1"/>
</dbReference>
<keyword evidence="1 3" id="KW-0853">WD repeat</keyword>
<feature type="region of interest" description="Disordered" evidence="4">
    <location>
        <begin position="1"/>
        <end position="44"/>
    </location>
</feature>
<dbReference type="EMBL" id="LSMT01001089">
    <property type="protein sequence ID" value="PFX13048.1"/>
    <property type="molecule type" value="Genomic_DNA"/>
</dbReference>
<evidence type="ECO:0000313" key="6">
    <source>
        <dbReference type="Proteomes" id="UP000225706"/>
    </source>
</evidence>
<organism evidence="5 6">
    <name type="scientific">Stylophora pistillata</name>
    <name type="common">Smooth cauliflower coral</name>
    <dbReference type="NCBI Taxonomy" id="50429"/>
    <lineage>
        <taxon>Eukaryota</taxon>
        <taxon>Metazoa</taxon>
        <taxon>Cnidaria</taxon>
        <taxon>Anthozoa</taxon>
        <taxon>Hexacorallia</taxon>
        <taxon>Scleractinia</taxon>
        <taxon>Astrocoeniina</taxon>
        <taxon>Pocilloporidae</taxon>
        <taxon>Stylophora</taxon>
    </lineage>
</organism>
<dbReference type="InterPro" id="IPR019775">
    <property type="entry name" value="WD40_repeat_CS"/>
</dbReference>
<feature type="region of interest" description="Disordered" evidence="4">
    <location>
        <begin position="159"/>
        <end position="186"/>
    </location>
</feature>
<dbReference type="STRING" id="50429.A0A2B4R9I0"/>
<dbReference type="Gene3D" id="2.130.10.10">
    <property type="entry name" value="YVTN repeat-like/Quinoprotein amine dehydrogenase"/>
    <property type="match status" value="2"/>
</dbReference>
<dbReference type="PANTHER" id="PTHR44566">
    <property type="entry name" value="TRANSDUCIN/WD40 REPEAT-LIKE SUPERFAMILY PROTEIN"/>
    <property type="match status" value="1"/>
</dbReference>
<dbReference type="Pfam" id="PF00400">
    <property type="entry name" value="WD40"/>
    <property type="match status" value="3"/>
</dbReference>
<dbReference type="SMART" id="SM00320">
    <property type="entry name" value="WD40"/>
    <property type="match status" value="3"/>
</dbReference>
<keyword evidence="6" id="KW-1185">Reference proteome</keyword>
<dbReference type="InterPro" id="IPR036322">
    <property type="entry name" value="WD40_repeat_dom_sf"/>
</dbReference>
<dbReference type="PROSITE" id="PS50082">
    <property type="entry name" value="WD_REPEATS_2"/>
    <property type="match status" value="3"/>
</dbReference>
<dbReference type="SUPFAM" id="SSF50978">
    <property type="entry name" value="WD40 repeat-like"/>
    <property type="match status" value="1"/>
</dbReference>
<feature type="repeat" description="WD" evidence="3">
    <location>
        <begin position="288"/>
        <end position="330"/>
    </location>
</feature>
<evidence type="ECO:0000256" key="4">
    <source>
        <dbReference type="SAM" id="MobiDB-lite"/>
    </source>
</evidence>
<feature type="compositionally biased region" description="Polar residues" evidence="4">
    <location>
        <begin position="159"/>
        <end position="168"/>
    </location>
</feature>
<reference evidence="6" key="1">
    <citation type="journal article" date="2017" name="bioRxiv">
        <title>Comparative analysis of the genomes of Stylophora pistillata and Acropora digitifera provides evidence for extensive differences between species of corals.</title>
        <authorList>
            <person name="Voolstra C.R."/>
            <person name="Li Y."/>
            <person name="Liew Y.J."/>
            <person name="Baumgarten S."/>
            <person name="Zoccola D."/>
            <person name="Flot J.-F."/>
            <person name="Tambutte S."/>
            <person name="Allemand D."/>
            <person name="Aranda M."/>
        </authorList>
    </citation>
    <scope>NUCLEOTIDE SEQUENCE [LARGE SCALE GENOMIC DNA]</scope>
</reference>
<dbReference type="AlphaFoldDB" id="A0A2B4R9I0"/>
<dbReference type="PANTHER" id="PTHR44566:SF1">
    <property type="entry name" value="WD REPEAT-CONTAINING PROTEIN 25"/>
    <property type="match status" value="1"/>
</dbReference>
<keyword evidence="2" id="KW-0677">Repeat</keyword>
<accession>A0A2B4R9I0</accession>
<dbReference type="InterPro" id="IPR053053">
    <property type="entry name" value="WD_repeat_protein"/>
</dbReference>
<evidence type="ECO:0000256" key="3">
    <source>
        <dbReference type="PROSITE-ProRule" id="PRU00221"/>
    </source>
</evidence>
<feature type="repeat" description="WD" evidence="3">
    <location>
        <begin position="201"/>
        <end position="245"/>
    </location>
</feature>
<evidence type="ECO:0000256" key="2">
    <source>
        <dbReference type="ARBA" id="ARBA00022737"/>
    </source>
</evidence>
<dbReference type="InterPro" id="IPR001680">
    <property type="entry name" value="WD40_rpt"/>
</dbReference>
<evidence type="ECO:0000313" key="5">
    <source>
        <dbReference type="EMBL" id="PFX13048.1"/>
    </source>
</evidence>